<reference evidence="1 2" key="1">
    <citation type="journal article" date="2012" name="Int. J. Syst. Evol. Microbiol.">
        <title>Vibrio caribbeanicus sp. nov., isolated from the marine sponge Scleritoderma cyanea.</title>
        <authorList>
            <person name="Hoffmann M."/>
            <person name="Monday S.R."/>
            <person name="Allard M.W."/>
            <person name="Strain E.A."/>
            <person name="Whittaker P."/>
            <person name="Naum M."/>
            <person name="McCarthy P.J."/>
            <person name="Lopez J.V."/>
            <person name="Fischer M."/>
            <person name="Brown E.W."/>
        </authorList>
    </citation>
    <scope>NUCLEOTIDE SEQUENCE [LARGE SCALE GENOMIC DNA]</scope>
    <source>
        <strain evidence="1 2">LMG 19158</strain>
    </source>
</reference>
<evidence type="ECO:0008006" key="3">
    <source>
        <dbReference type="Google" id="ProtNLM"/>
    </source>
</evidence>
<name>F9RNV0_9VIBR</name>
<dbReference type="eggNOG" id="ENOG502ZGIR">
    <property type="taxonomic scope" value="Bacteria"/>
</dbReference>
<dbReference type="Proteomes" id="UP000004349">
    <property type="component" value="Unassembled WGS sequence"/>
</dbReference>
<sequence>MDQFLQAKVLKADLVSIDSQFTEKGIGDMSSMVLLKQSLISVANFVDFEVTIRRMYRDHPDLSTFYKSFSKECEFAKYLRNKFVGHLKQELINKSLEWNPEIRMFLNDMDDPNIAYVVNQLILETAINTYVDGNQKHRIFESETDLNYPPDSTRFLKFLTLIIRSSIEFLAKYLEIRQADVQVKIDKEIGMDGMLKLGIEAGKTEFSFIKK</sequence>
<evidence type="ECO:0000313" key="2">
    <source>
        <dbReference type="Proteomes" id="UP000004349"/>
    </source>
</evidence>
<accession>F9RNV0</accession>
<organism evidence="1 2">
    <name type="scientific">Vibrio scophthalmi LMG 19158</name>
    <dbReference type="NCBI Taxonomy" id="870967"/>
    <lineage>
        <taxon>Bacteria</taxon>
        <taxon>Pseudomonadati</taxon>
        <taxon>Pseudomonadota</taxon>
        <taxon>Gammaproteobacteria</taxon>
        <taxon>Vibrionales</taxon>
        <taxon>Vibrionaceae</taxon>
        <taxon>Vibrio</taxon>
    </lineage>
</organism>
<gene>
    <name evidence="1" type="ORF">VIS19158_18356</name>
</gene>
<comment type="caution">
    <text evidence="1">The sequence shown here is derived from an EMBL/GenBank/DDBJ whole genome shotgun (WGS) entry which is preliminary data.</text>
</comment>
<dbReference type="EMBL" id="AFWE01000117">
    <property type="protein sequence ID" value="EGU36777.1"/>
    <property type="molecule type" value="Genomic_DNA"/>
</dbReference>
<dbReference type="AlphaFoldDB" id="F9RNV0"/>
<dbReference type="RefSeq" id="WP_005595484.1">
    <property type="nucleotide sequence ID" value="NZ_AFWE01000117.1"/>
</dbReference>
<protein>
    <recommendedName>
        <fullName evidence="3">HEPN AbiU2-like domain-containing protein</fullName>
    </recommendedName>
</protein>
<proteinExistence type="predicted"/>
<evidence type="ECO:0000313" key="1">
    <source>
        <dbReference type="EMBL" id="EGU36777.1"/>
    </source>
</evidence>